<keyword evidence="2" id="KW-0812">Transmembrane</keyword>
<protein>
    <submittedName>
        <fullName evidence="3">Uncharacterized protein</fullName>
    </submittedName>
</protein>
<dbReference type="InterPro" id="IPR052337">
    <property type="entry name" value="SAT4-like"/>
</dbReference>
<feature type="transmembrane region" description="Helical" evidence="2">
    <location>
        <begin position="67"/>
        <end position="84"/>
    </location>
</feature>
<dbReference type="PANTHER" id="PTHR33048">
    <property type="entry name" value="PTH11-LIKE INTEGRAL MEMBRANE PROTEIN (AFU_ORTHOLOGUE AFUA_5G11245)"/>
    <property type="match status" value="1"/>
</dbReference>
<evidence type="ECO:0000313" key="4">
    <source>
        <dbReference type="Proteomes" id="UP000284842"/>
    </source>
</evidence>
<gene>
    <name evidence="3" type="ORF">CVT24_008985</name>
</gene>
<dbReference type="OrthoDB" id="3229610at2759"/>
<accession>A0A409YAR2</accession>
<feature type="compositionally biased region" description="Polar residues" evidence="1">
    <location>
        <begin position="269"/>
        <end position="306"/>
    </location>
</feature>
<feature type="transmembrane region" description="Helical" evidence="2">
    <location>
        <begin position="44"/>
        <end position="61"/>
    </location>
</feature>
<evidence type="ECO:0000256" key="2">
    <source>
        <dbReference type="SAM" id="Phobius"/>
    </source>
</evidence>
<feature type="region of interest" description="Disordered" evidence="1">
    <location>
        <begin position="165"/>
        <end position="306"/>
    </location>
</feature>
<keyword evidence="4" id="KW-1185">Reference proteome</keyword>
<dbReference type="STRING" id="181874.A0A409YAR2"/>
<reference evidence="3 4" key="1">
    <citation type="journal article" date="2018" name="Evol. Lett.">
        <title>Horizontal gene cluster transfer increased hallucinogenic mushroom diversity.</title>
        <authorList>
            <person name="Reynolds H.T."/>
            <person name="Vijayakumar V."/>
            <person name="Gluck-Thaler E."/>
            <person name="Korotkin H.B."/>
            <person name="Matheny P.B."/>
            <person name="Slot J.C."/>
        </authorList>
    </citation>
    <scope>NUCLEOTIDE SEQUENCE [LARGE SCALE GENOMIC DNA]</scope>
    <source>
        <strain evidence="3 4">2629</strain>
    </source>
</reference>
<feature type="compositionally biased region" description="Low complexity" evidence="1">
    <location>
        <begin position="224"/>
        <end position="234"/>
    </location>
</feature>
<feature type="compositionally biased region" description="Low complexity" evidence="1">
    <location>
        <begin position="242"/>
        <end position="268"/>
    </location>
</feature>
<dbReference type="PANTHER" id="PTHR33048:SF47">
    <property type="entry name" value="INTEGRAL MEMBRANE PROTEIN-RELATED"/>
    <property type="match status" value="1"/>
</dbReference>
<dbReference type="InParanoid" id="A0A409YAR2"/>
<comment type="caution">
    <text evidence="3">The sequence shown here is derived from an EMBL/GenBank/DDBJ whole genome shotgun (WGS) entry which is preliminary data.</text>
</comment>
<sequence length="306" mass="33981">MGLPPQNHTAWKVGITILHILVLMMCIVRLGHRARLKRLWWDDYILVIPLALDVVYLAYLWAKYKTAVDFLADVVLIAFPITMLRKVQIPGEQRVLVIALFCGSLLTLIASLSYCTVWYLIFRIGTESRLIFVMFGHMQADMSLISANLLVVVMMLYRKFKQRTEANRARPRPRDQVNPEAGSPGEKTTVSRLHPPTEYTLDSNSADSSAPSYTVTSADDSHRQSALSSSSPSRSESKDYVSTGLGSLLSFLSSSSSRHSNSPSNQESATSSAPEMTLSSWDFSSFHNRGNASNSQHQTSPPSIPP</sequence>
<feature type="compositionally biased region" description="Basic and acidic residues" evidence="1">
    <location>
        <begin position="165"/>
        <end position="177"/>
    </location>
</feature>
<evidence type="ECO:0000256" key="1">
    <source>
        <dbReference type="SAM" id="MobiDB-lite"/>
    </source>
</evidence>
<dbReference type="AlphaFoldDB" id="A0A409YAR2"/>
<feature type="transmembrane region" description="Helical" evidence="2">
    <location>
        <begin position="142"/>
        <end position="160"/>
    </location>
</feature>
<dbReference type="Proteomes" id="UP000284842">
    <property type="component" value="Unassembled WGS sequence"/>
</dbReference>
<organism evidence="3 4">
    <name type="scientific">Panaeolus cyanescens</name>
    <dbReference type="NCBI Taxonomy" id="181874"/>
    <lineage>
        <taxon>Eukaryota</taxon>
        <taxon>Fungi</taxon>
        <taxon>Dikarya</taxon>
        <taxon>Basidiomycota</taxon>
        <taxon>Agaricomycotina</taxon>
        <taxon>Agaricomycetes</taxon>
        <taxon>Agaricomycetidae</taxon>
        <taxon>Agaricales</taxon>
        <taxon>Agaricineae</taxon>
        <taxon>Galeropsidaceae</taxon>
        <taxon>Panaeolus</taxon>
    </lineage>
</organism>
<name>A0A409YAR2_9AGAR</name>
<feature type="transmembrane region" description="Helical" evidence="2">
    <location>
        <begin position="96"/>
        <end position="122"/>
    </location>
</feature>
<keyword evidence="2" id="KW-1133">Transmembrane helix</keyword>
<feature type="compositionally biased region" description="Polar residues" evidence="1">
    <location>
        <begin position="200"/>
        <end position="218"/>
    </location>
</feature>
<evidence type="ECO:0000313" key="3">
    <source>
        <dbReference type="EMBL" id="PPR00083.1"/>
    </source>
</evidence>
<keyword evidence="2" id="KW-0472">Membrane</keyword>
<proteinExistence type="predicted"/>
<feature type="transmembrane region" description="Helical" evidence="2">
    <location>
        <begin position="13"/>
        <end position="32"/>
    </location>
</feature>
<dbReference type="EMBL" id="NHTK01001335">
    <property type="protein sequence ID" value="PPR00083.1"/>
    <property type="molecule type" value="Genomic_DNA"/>
</dbReference>